<dbReference type="Proteomes" id="UP000507470">
    <property type="component" value="Unassembled WGS sequence"/>
</dbReference>
<gene>
    <name evidence="1" type="ORF">MCOR_2555</name>
</gene>
<evidence type="ECO:0000313" key="2">
    <source>
        <dbReference type="Proteomes" id="UP000507470"/>
    </source>
</evidence>
<protein>
    <submittedName>
        <fullName evidence="1">Uncharacterized protein</fullName>
    </submittedName>
</protein>
<name>A0A6J8A1J6_MYTCO</name>
<sequence>MRKGIICRGSHESLNNLLNLNCSMIEFLYQLLYSKEIRITTNDLHDICNQILENYITKDSDRKKYVLLHSTVRDAVLFSYWHESTMKDIIKYCSVDILLDYVRTWNYVEEGYGTYVIVPMSKCTILAQRLFDICLVCKGAIIRSSIVIENSAHTLKLLNQKLTDWCSIESNVIHCEFSKLKKFIRPAQY</sequence>
<keyword evidence="2" id="KW-1185">Reference proteome</keyword>
<evidence type="ECO:0000313" key="1">
    <source>
        <dbReference type="EMBL" id="CAC5359848.1"/>
    </source>
</evidence>
<reference evidence="1 2" key="1">
    <citation type="submission" date="2020-06" db="EMBL/GenBank/DDBJ databases">
        <authorList>
            <person name="Li R."/>
            <person name="Bekaert M."/>
        </authorList>
    </citation>
    <scope>NUCLEOTIDE SEQUENCE [LARGE SCALE GENOMIC DNA]</scope>
    <source>
        <strain evidence="2">wild</strain>
    </source>
</reference>
<dbReference type="OrthoDB" id="10474194at2759"/>
<organism evidence="1 2">
    <name type="scientific">Mytilus coruscus</name>
    <name type="common">Sea mussel</name>
    <dbReference type="NCBI Taxonomy" id="42192"/>
    <lineage>
        <taxon>Eukaryota</taxon>
        <taxon>Metazoa</taxon>
        <taxon>Spiralia</taxon>
        <taxon>Lophotrochozoa</taxon>
        <taxon>Mollusca</taxon>
        <taxon>Bivalvia</taxon>
        <taxon>Autobranchia</taxon>
        <taxon>Pteriomorphia</taxon>
        <taxon>Mytilida</taxon>
        <taxon>Mytiloidea</taxon>
        <taxon>Mytilidae</taxon>
        <taxon>Mytilinae</taxon>
        <taxon>Mytilus</taxon>
    </lineage>
</organism>
<dbReference type="EMBL" id="CACVKT020000521">
    <property type="protein sequence ID" value="CAC5359848.1"/>
    <property type="molecule type" value="Genomic_DNA"/>
</dbReference>
<proteinExistence type="predicted"/>
<accession>A0A6J8A1J6</accession>
<dbReference type="AlphaFoldDB" id="A0A6J8A1J6"/>